<evidence type="ECO:0000313" key="2">
    <source>
        <dbReference type="Proteomes" id="UP000004478"/>
    </source>
</evidence>
<comment type="caution">
    <text evidence="1">The sequence shown here is derived from an EMBL/GenBank/DDBJ whole genome shotgun (WGS) entry which is preliminary data.</text>
</comment>
<dbReference type="EMBL" id="AMGM01000111">
    <property type="protein sequence ID" value="EKB47583.1"/>
    <property type="molecule type" value="Genomic_DNA"/>
</dbReference>
<proteinExistence type="predicted"/>
<dbReference type="Proteomes" id="UP000004478">
    <property type="component" value="Unassembled WGS sequence"/>
</dbReference>
<reference evidence="1 2" key="1">
    <citation type="journal article" date="2012" name="J. Bacteriol.">
        <title>Draft Genome Sequence of Cecembia lonarensis Strain LW9T, Isolated from Lonar Lake, a Haloalkaline Lake in India.</title>
        <authorList>
            <person name="Shivaji S."/>
            <person name="Ara S."/>
            <person name="Singh A."/>
            <person name="Pinnaka A.K."/>
        </authorList>
    </citation>
    <scope>NUCLEOTIDE SEQUENCE [LARGE SCALE GENOMIC DNA]</scope>
    <source>
        <strain evidence="1 2">LW9</strain>
    </source>
</reference>
<dbReference type="PATRIC" id="fig|1225176.3.peg.4073"/>
<dbReference type="AlphaFoldDB" id="K1LB05"/>
<sequence length="259" mass="28285">MDAEEGETLETVEIFVRHRRLIAGVGFEYIPSGTSTQVNQVLIGTLTRADFQKATENPNHPTTRYLRSSFSISATQVVAALGVSLEDIEGADAFEFRLRATDRFGRVFSDTNRSPDVQGGFFYRSPFRYDVPVVCPSDLGGTYNFESTAMSSAFGSCPGTITGEVTFTPVSGTTSYIVSDATFGFWDCYGDAFDGGEVRLNDACGRLSFSGTDKYGDQYTFNFISNDGQALVFTWVNSSNETGTVTLFANDTPWPSGLR</sequence>
<keyword evidence="2" id="KW-1185">Reference proteome</keyword>
<protein>
    <submittedName>
        <fullName evidence="1">Uncharacterized protein</fullName>
    </submittedName>
</protein>
<organism evidence="1 2">
    <name type="scientific">Cecembia lonarensis (strain CCUG 58316 / KCTC 22772 / LW9)</name>
    <dbReference type="NCBI Taxonomy" id="1225176"/>
    <lineage>
        <taxon>Bacteria</taxon>
        <taxon>Pseudomonadati</taxon>
        <taxon>Bacteroidota</taxon>
        <taxon>Cytophagia</taxon>
        <taxon>Cytophagales</taxon>
        <taxon>Cyclobacteriaceae</taxon>
        <taxon>Cecembia</taxon>
    </lineage>
</organism>
<name>K1LB05_CECL9</name>
<accession>K1LB05</accession>
<gene>
    <name evidence="1" type="ORF">B879_03820</name>
</gene>
<evidence type="ECO:0000313" key="1">
    <source>
        <dbReference type="EMBL" id="EKB47583.1"/>
    </source>
</evidence>